<dbReference type="CDD" id="cd09872">
    <property type="entry name" value="PIN_Sll0205-like"/>
    <property type="match status" value="1"/>
</dbReference>
<dbReference type="Pfam" id="PF01850">
    <property type="entry name" value="PIN"/>
    <property type="match status" value="1"/>
</dbReference>
<dbReference type="EC" id="3.1.-.-" evidence="2"/>
<dbReference type="InterPro" id="IPR029060">
    <property type="entry name" value="PIN-like_dom_sf"/>
</dbReference>
<dbReference type="EMBL" id="UGPZ01000002">
    <property type="protein sequence ID" value="STY91518.1"/>
    <property type="molecule type" value="Genomic_DNA"/>
</dbReference>
<dbReference type="InterPro" id="IPR041705">
    <property type="entry name" value="PIN_Sll0205"/>
</dbReference>
<dbReference type="SUPFAM" id="SSF88723">
    <property type="entry name" value="PIN domain-like"/>
    <property type="match status" value="1"/>
</dbReference>
<reference evidence="2 3" key="1">
    <citation type="submission" date="2018-06" db="EMBL/GenBank/DDBJ databases">
        <authorList>
            <consortium name="Pathogen Informatics"/>
            <person name="Doyle S."/>
        </authorList>
    </citation>
    <scope>NUCLEOTIDE SEQUENCE [LARGE SCALE GENOMIC DNA]</scope>
    <source>
        <strain evidence="2 3">NCTC9426</strain>
    </source>
</reference>
<protein>
    <submittedName>
        <fullName evidence="2">Ribonuclease VapC22</fullName>
        <ecNumber evidence="2">3.1.-.-</ecNumber>
    </submittedName>
</protein>
<evidence type="ECO:0000259" key="1">
    <source>
        <dbReference type="Pfam" id="PF01850"/>
    </source>
</evidence>
<dbReference type="GO" id="GO:0016787">
    <property type="term" value="F:hydrolase activity"/>
    <property type="evidence" value="ECO:0007669"/>
    <property type="project" value="UniProtKB-KW"/>
</dbReference>
<evidence type="ECO:0000313" key="2">
    <source>
        <dbReference type="EMBL" id="STY91518.1"/>
    </source>
</evidence>
<organism evidence="2 3">
    <name type="scientific">Moraxella bovis</name>
    <dbReference type="NCBI Taxonomy" id="476"/>
    <lineage>
        <taxon>Bacteria</taxon>
        <taxon>Pseudomonadati</taxon>
        <taxon>Pseudomonadota</taxon>
        <taxon>Gammaproteobacteria</taxon>
        <taxon>Moraxellales</taxon>
        <taxon>Moraxellaceae</taxon>
        <taxon>Moraxella</taxon>
    </lineage>
</organism>
<keyword evidence="2" id="KW-0378">Hydrolase</keyword>
<gene>
    <name evidence="2" type="ORF">NCTC9426_01576</name>
</gene>
<dbReference type="PANTHER" id="PTHR36173:SF1">
    <property type="entry name" value="RIBONUCLEASE VAPC22"/>
    <property type="match status" value="1"/>
</dbReference>
<dbReference type="AlphaFoldDB" id="A0A378PSG9"/>
<dbReference type="Gene3D" id="3.40.50.1010">
    <property type="entry name" value="5'-nuclease"/>
    <property type="match status" value="1"/>
</dbReference>
<dbReference type="PANTHER" id="PTHR36173">
    <property type="entry name" value="RIBONUCLEASE VAPC16-RELATED"/>
    <property type="match status" value="1"/>
</dbReference>
<sequence>MLLLDTHIWIYWQNQQKLPQNIVNEIQNADGLAVSIISCWEVAQLIRKGKVGLPIKLEYWIELATANVKILPINKEIALLSERLDFHHKDPADRFIIATSIVYQMPVVSLDTVLPKYREIERLLIN</sequence>
<dbReference type="InterPro" id="IPR002716">
    <property type="entry name" value="PIN_dom"/>
</dbReference>
<name>A0A378PSG9_MORBO</name>
<evidence type="ECO:0000313" key="3">
    <source>
        <dbReference type="Proteomes" id="UP000254133"/>
    </source>
</evidence>
<accession>A0A378PSG9</accession>
<dbReference type="InterPro" id="IPR052919">
    <property type="entry name" value="TA_system_RNase"/>
</dbReference>
<dbReference type="RefSeq" id="WP_115369321.1">
    <property type="nucleotide sequence ID" value="NZ_UGPZ01000002.1"/>
</dbReference>
<dbReference type="Proteomes" id="UP000254133">
    <property type="component" value="Unassembled WGS sequence"/>
</dbReference>
<proteinExistence type="predicted"/>
<feature type="domain" description="PIN" evidence="1">
    <location>
        <begin position="3"/>
        <end position="118"/>
    </location>
</feature>